<dbReference type="EMBL" id="BTRK01000001">
    <property type="protein sequence ID" value="GMR31383.1"/>
    <property type="molecule type" value="Genomic_DNA"/>
</dbReference>
<accession>A0AAN5BZS4</accession>
<protein>
    <submittedName>
        <fullName evidence="1">Uncharacterized protein</fullName>
    </submittedName>
</protein>
<organism evidence="1 2">
    <name type="scientific">Pristionchus mayeri</name>
    <dbReference type="NCBI Taxonomy" id="1317129"/>
    <lineage>
        <taxon>Eukaryota</taxon>
        <taxon>Metazoa</taxon>
        <taxon>Ecdysozoa</taxon>
        <taxon>Nematoda</taxon>
        <taxon>Chromadorea</taxon>
        <taxon>Rhabditida</taxon>
        <taxon>Rhabditina</taxon>
        <taxon>Diplogasteromorpha</taxon>
        <taxon>Diplogasteroidea</taxon>
        <taxon>Neodiplogasteridae</taxon>
        <taxon>Pristionchus</taxon>
    </lineage>
</organism>
<feature type="non-terminal residue" evidence="1">
    <location>
        <position position="121"/>
    </location>
</feature>
<sequence>MDHSYARVSSRNFAIYRDGSLDCNICHHSSYGMTQHREHLADAHHWIPTTAAFTCRHCGIDRFYDEYDRKDHEQTCPSMQLLQRRQAALTSFARCGWCDNHGTNNNELAKHFLVRHMNVLQ</sequence>
<evidence type="ECO:0000313" key="2">
    <source>
        <dbReference type="Proteomes" id="UP001328107"/>
    </source>
</evidence>
<gene>
    <name evidence="1" type="ORF">PMAYCL1PPCAC_01578</name>
</gene>
<reference evidence="2" key="1">
    <citation type="submission" date="2022-10" db="EMBL/GenBank/DDBJ databases">
        <title>Genome assembly of Pristionchus species.</title>
        <authorList>
            <person name="Yoshida K."/>
            <person name="Sommer R.J."/>
        </authorList>
    </citation>
    <scope>NUCLEOTIDE SEQUENCE [LARGE SCALE GENOMIC DNA]</scope>
    <source>
        <strain evidence="2">RS5460</strain>
    </source>
</reference>
<dbReference type="AlphaFoldDB" id="A0AAN5BZS4"/>
<dbReference type="Proteomes" id="UP001328107">
    <property type="component" value="Unassembled WGS sequence"/>
</dbReference>
<keyword evidence="2" id="KW-1185">Reference proteome</keyword>
<proteinExistence type="predicted"/>
<evidence type="ECO:0000313" key="1">
    <source>
        <dbReference type="EMBL" id="GMR31383.1"/>
    </source>
</evidence>
<comment type="caution">
    <text evidence="1">The sequence shown here is derived from an EMBL/GenBank/DDBJ whole genome shotgun (WGS) entry which is preliminary data.</text>
</comment>
<name>A0AAN5BZS4_9BILA</name>